<evidence type="ECO:0000256" key="1">
    <source>
        <dbReference type="SAM" id="SignalP"/>
    </source>
</evidence>
<keyword evidence="1" id="KW-0732">Signal</keyword>
<organism evidence="2 3">
    <name type="scientific">Caldibacillus thermoamylovorans</name>
    <dbReference type="NCBI Taxonomy" id="35841"/>
    <lineage>
        <taxon>Bacteria</taxon>
        <taxon>Bacillati</taxon>
        <taxon>Bacillota</taxon>
        <taxon>Bacilli</taxon>
        <taxon>Bacillales</taxon>
        <taxon>Bacillaceae</taxon>
        <taxon>Caldibacillus</taxon>
    </lineage>
</organism>
<protein>
    <submittedName>
        <fullName evidence="2">Putative secreted protein</fullName>
    </submittedName>
</protein>
<dbReference type="EMBL" id="CCRF01000010">
    <property type="protein sequence ID" value="CEE00109.1"/>
    <property type="molecule type" value="Genomic_DNA"/>
</dbReference>
<evidence type="ECO:0000313" key="3">
    <source>
        <dbReference type="Proteomes" id="UP000040576"/>
    </source>
</evidence>
<sequence>MKKLSLFIFSSIFALIILGTSVEAAEINVDKMKPTEAPNIFYDKEIGGYYDVNSGGYIEVFEVKGGEVIGKVDMEDYVKRQASIPNLKKVDSTFQENKVEKSPIVIAAPTVWYRYTESSNHNGIQYGSRASIIQKNPGPGNDTFTISYSYTQGHSFSVSLNTPEKSAIKGSVGYTWQDSASITGSHSMTIPAGYQGYWRFDPRVRISNGIVRQYTHGVNTGSKNVKVIYPVKVGKFLDGELVAVKIPL</sequence>
<feature type="chain" id="PRO_5001858533" evidence="1">
    <location>
        <begin position="25"/>
        <end position="248"/>
    </location>
</feature>
<feature type="signal peptide" evidence="1">
    <location>
        <begin position="1"/>
        <end position="24"/>
    </location>
</feature>
<keyword evidence="3" id="KW-1185">Reference proteome</keyword>
<accession>A0A090KN40</accession>
<name>A0A090KN40_9BACI</name>
<reference evidence="2 3" key="1">
    <citation type="submission" date="2014-07" db="EMBL/GenBank/DDBJ databases">
        <authorList>
            <person name="Wibberg Daniel"/>
        </authorList>
    </citation>
    <scope>NUCLEOTIDE SEQUENCE [LARGE SCALE GENOMIC DNA]</scope>
</reference>
<dbReference type="AlphaFoldDB" id="A0A090KN40"/>
<dbReference type="Proteomes" id="UP000040576">
    <property type="component" value="Unassembled WGS sequence"/>
</dbReference>
<proteinExistence type="predicted"/>
<dbReference type="RefSeq" id="WP_034767247.1">
    <property type="nucleotide sequence ID" value="NZ_CCRF01000010.1"/>
</dbReference>
<evidence type="ECO:0000313" key="2">
    <source>
        <dbReference type="EMBL" id="CEE00109.1"/>
    </source>
</evidence>
<gene>
    <name evidence="2" type="ORF">BT1A1_0248</name>
</gene>